<dbReference type="GO" id="GO:0016705">
    <property type="term" value="F:oxidoreductase activity, acting on paired donors, with incorporation or reduction of molecular oxygen"/>
    <property type="evidence" value="ECO:0007669"/>
    <property type="project" value="InterPro"/>
</dbReference>
<keyword evidence="3" id="KW-1185">Reference proteome</keyword>
<evidence type="ECO:0000256" key="1">
    <source>
        <dbReference type="ARBA" id="ARBA00010617"/>
    </source>
</evidence>
<dbReference type="STRING" id="1489064.WH96_04795"/>
<evidence type="ECO:0000313" key="3">
    <source>
        <dbReference type="Proteomes" id="UP000035444"/>
    </source>
</evidence>
<dbReference type="AlphaFoldDB" id="A0A0H2MGE9"/>
<protein>
    <submittedName>
        <fullName evidence="2">Cytochrome P450</fullName>
    </submittedName>
</protein>
<dbReference type="RefSeq" id="WP_047762994.1">
    <property type="nucleotide sequence ID" value="NZ_LAQL01000003.1"/>
</dbReference>
<dbReference type="InterPro" id="IPR036396">
    <property type="entry name" value="Cyt_P450_sf"/>
</dbReference>
<dbReference type="Gene3D" id="1.10.630.10">
    <property type="entry name" value="Cytochrome P450"/>
    <property type="match status" value="1"/>
</dbReference>
<evidence type="ECO:0000313" key="2">
    <source>
        <dbReference type="EMBL" id="KLN61659.1"/>
    </source>
</evidence>
<dbReference type="InterPro" id="IPR001128">
    <property type="entry name" value="Cyt_P450"/>
</dbReference>
<dbReference type="OrthoDB" id="9801155at2"/>
<organism evidence="2 3">
    <name type="scientific">Kiloniella spongiae</name>
    <dbReference type="NCBI Taxonomy" id="1489064"/>
    <lineage>
        <taxon>Bacteria</taxon>
        <taxon>Pseudomonadati</taxon>
        <taxon>Pseudomonadota</taxon>
        <taxon>Alphaproteobacteria</taxon>
        <taxon>Rhodospirillales</taxon>
        <taxon>Kiloniellaceae</taxon>
        <taxon>Kiloniella</taxon>
    </lineage>
</organism>
<dbReference type="GO" id="GO:0004497">
    <property type="term" value="F:monooxygenase activity"/>
    <property type="evidence" value="ECO:0007669"/>
    <property type="project" value="InterPro"/>
</dbReference>
<dbReference type="SUPFAM" id="SSF48264">
    <property type="entry name" value="Cytochrome P450"/>
    <property type="match status" value="1"/>
</dbReference>
<comment type="caution">
    <text evidence="2">The sequence shown here is derived from an EMBL/GenBank/DDBJ whole genome shotgun (WGS) entry which is preliminary data.</text>
</comment>
<dbReference type="PATRIC" id="fig|1489064.4.peg.2162"/>
<dbReference type="PANTHER" id="PTHR46696">
    <property type="entry name" value="P450, PUTATIVE (EUROFUNG)-RELATED"/>
    <property type="match status" value="1"/>
</dbReference>
<proteinExistence type="inferred from homology"/>
<comment type="similarity">
    <text evidence="1">Belongs to the cytochrome P450 family.</text>
</comment>
<gene>
    <name evidence="2" type="ORF">WH96_04795</name>
</gene>
<sequence>MDAAEKDYLKEYDAAPEDQKYPLVQGWMRTEPLPFFKQLREERPVLQTPECTLVAKFTDVRDMLQMPKIFTVDLYKVKMSVTGPDDGYLMAHDDDALHYREKSLMQGLLNRNDLPRVRKMVTEFSREILDEAGGGIELVNDYCRMVPVRLVQEYFGLDGIDREKLIRWSYWNQYDAFNNQPFDMLSDQEHKRIVEHHDEASKELVAYIASLMLRKIIHVKVMDFLYMVLSPIQKLIYRVLGMALPERPDTMVMRMIRTKFAKQVDFPLTRVGTNAGGLLIGAIETTSQAVAQVVEYFIEHPAILKQAKDKAQGSDIAAFDAMVWEALRFRPIRPDIFRQAASDYTMAKGTNHETEIKSGTIVRLLIHSAMFDTYAYEAPDSFNPDRNFYHNFALGYGPHQCLGKYVGMEMIPAMVREVVLQSDLSSETKISYVNPLFPDREGPFPEDYEVSWS</sequence>
<dbReference type="Pfam" id="PF00067">
    <property type="entry name" value="p450"/>
    <property type="match status" value="1"/>
</dbReference>
<dbReference type="GO" id="GO:0020037">
    <property type="term" value="F:heme binding"/>
    <property type="evidence" value="ECO:0007669"/>
    <property type="project" value="InterPro"/>
</dbReference>
<dbReference type="Proteomes" id="UP000035444">
    <property type="component" value="Unassembled WGS sequence"/>
</dbReference>
<dbReference type="EMBL" id="LAQL01000003">
    <property type="protein sequence ID" value="KLN61659.1"/>
    <property type="molecule type" value="Genomic_DNA"/>
</dbReference>
<dbReference type="PANTHER" id="PTHR46696:SF1">
    <property type="entry name" value="CYTOCHROME P450 YJIB-RELATED"/>
    <property type="match status" value="1"/>
</dbReference>
<reference evidence="2 3" key="1">
    <citation type="submission" date="2015-03" db="EMBL/GenBank/DDBJ databases">
        <title>Genome Sequence of Kiloniella spongiae MEBiC09566, isolated from a marine sponge.</title>
        <authorList>
            <person name="Shao Z."/>
            <person name="Wang L."/>
            <person name="Li X."/>
        </authorList>
    </citation>
    <scope>NUCLEOTIDE SEQUENCE [LARGE SCALE GENOMIC DNA]</scope>
    <source>
        <strain evidence="2 3">MEBiC09566</strain>
    </source>
</reference>
<name>A0A0H2MGE9_9PROT</name>
<accession>A0A0H2MGE9</accession>
<dbReference type="GO" id="GO:0005506">
    <property type="term" value="F:iron ion binding"/>
    <property type="evidence" value="ECO:0007669"/>
    <property type="project" value="InterPro"/>
</dbReference>